<name>A0A2H0RHV1_9BACT</name>
<dbReference type="GO" id="GO:0042586">
    <property type="term" value="F:peptide deformylase activity"/>
    <property type="evidence" value="ECO:0007669"/>
    <property type="project" value="UniProtKB-UniRule"/>
</dbReference>
<keyword evidence="2" id="KW-0479">Metal-binding</keyword>
<feature type="binding site" evidence="2">
    <location>
        <position position="153"/>
    </location>
    <ligand>
        <name>Fe cation</name>
        <dbReference type="ChEBI" id="CHEBI:24875"/>
    </ligand>
</feature>
<dbReference type="SUPFAM" id="SSF56420">
    <property type="entry name" value="Peptide deformylase"/>
    <property type="match status" value="1"/>
</dbReference>
<keyword evidence="2" id="KW-0408">Iron</keyword>
<keyword evidence="2" id="KW-0378">Hydrolase</keyword>
<evidence type="ECO:0000256" key="2">
    <source>
        <dbReference type="HAMAP-Rule" id="MF_00163"/>
    </source>
</evidence>
<proteinExistence type="inferred from homology"/>
<dbReference type="EC" id="3.5.1.88" evidence="2"/>
<evidence type="ECO:0000313" key="4">
    <source>
        <dbReference type="Proteomes" id="UP000230431"/>
    </source>
</evidence>
<dbReference type="PIRSF" id="PIRSF004749">
    <property type="entry name" value="Pep_def"/>
    <property type="match status" value="1"/>
</dbReference>
<dbReference type="NCBIfam" id="NF001159">
    <property type="entry name" value="PRK00150.1-3"/>
    <property type="match status" value="1"/>
</dbReference>
<dbReference type="InterPro" id="IPR023635">
    <property type="entry name" value="Peptide_deformylase"/>
</dbReference>
<dbReference type="Pfam" id="PF01327">
    <property type="entry name" value="Pep_deformylase"/>
    <property type="match status" value="1"/>
</dbReference>
<dbReference type="AlphaFoldDB" id="A0A2H0RHV1"/>
<comment type="caution">
    <text evidence="3">The sequence shown here is derived from an EMBL/GenBank/DDBJ whole genome shotgun (WGS) entry which is preliminary data.</text>
</comment>
<comment type="catalytic activity">
    <reaction evidence="2">
        <text>N-terminal N-formyl-L-methionyl-[peptide] + H2O = N-terminal L-methionyl-[peptide] + formate</text>
        <dbReference type="Rhea" id="RHEA:24420"/>
        <dbReference type="Rhea" id="RHEA-COMP:10639"/>
        <dbReference type="Rhea" id="RHEA-COMP:10640"/>
        <dbReference type="ChEBI" id="CHEBI:15377"/>
        <dbReference type="ChEBI" id="CHEBI:15740"/>
        <dbReference type="ChEBI" id="CHEBI:49298"/>
        <dbReference type="ChEBI" id="CHEBI:64731"/>
        <dbReference type="EC" id="3.5.1.88"/>
    </reaction>
</comment>
<feature type="active site" evidence="2">
    <location>
        <position position="150"/>
    </location>
</feature>
<protein>
    <recommendedName>
        <fullName evidence="2">Peptide deformylase</fullName>
        <shortName evidence="2">PDF</shortName>
        <ecNumber evidence="2">3.5.1.88</ecNumber>
    </recommendedName>
    <alternativeName>
        <fullName evidence="2">Polypeptide deformylase</fullName>
    </alternativeName>
</protein>
<sequence>MKEMVKIVNKNHPALRAPAQPVNPSWFGSAKLKKVVTDMSRALATQKDGVALAAPQIGLSLQIFVVSGRILSTTKDDPQTAPASDLVFINPKITRLSKTKQDMEEGCLSVRWFYGQVRRATKATIEAHNLDGKKFSYSGSGLMAQIFQHETDHLNGVLFTDKAKKLRQLKPVRAKHAS</sequence>
<dbReference type="EMBL" id="PCYK01000014">
    <property type="protein sequence ID" value="PIR46037.1"/>
    <property type="molecule type" value="Genomic_DNA"/>
</dbReference>
<comment type="cofactor">
    <cofactor evidence="2">
        <name>Fe(2+)</name>
        <dbReference type="ChEBI" id="CHEBI:29033"/>
    </cofactor>
    <text evidence="2">Binds 1 Fe(2+) ion.</text>
</comment>
<dbReference type="Gene3D" id="3.90.45.10">
    <property type="entry name" value="Peptide deformylase"/>
    <property type="match status" value="1"/>
</dbReference>
<comment type="similarity">
    <text evidence="1 2">Belongs to the polypeptide deformylase family.</text>
</comment>
<dbReference type="NCBIfam" id="TIGR00079">
    <property type="entry name" value="pept_deformyl"/>
    <property type="match status" value="1"/>
</dbReference>
<dbReference type="Proteomes" id="UP000230431">
    <property type="component" value="Unassembled WGS sequence"/>
</dbReference>
<organism evidence="3 4">
    <name type="scientific">Candidatus Vogelbacteria bacterium CG10_big_fil_rev_8_21_14_0_10_49_38</name>
    <dbReference type="NCBI Taxonomy" id="1975043"/>
    <lineage>
        <taxon>Bacteria</taxon>
        <taxon>Candidatus Vogeliibacteriota</taxon>
    </lineage>
</organism>
<dbReference type="GO" id="GO:0046872">
    <property type="term" value="F:metal ion binding"/>
    <property type="evidence" value="ECO:0007669"/>
    <property type="project" value="UniProtKB-KW"/>
</dbReference>
<dbReference type="HAMAP" id="MF_00163">
    <property type="entry name" value="Pep_deformylase"/>
    <property type="match status" value="1"/>
</dbReference>
<dbReference type="PANTHER" id="PTHR10458:SF22">
    <property type="entry name" value="PEPTIDE DEFORMYLASE"/>
    <property type="match status" value="1"/>
</dbReference>
<dbReference type="InterPro" id="IPR036821">
    <property type="entry name" value="Peptide_deformylase_sf"/>
</dbReference>
<gene>
    <name evidence="2 3" type="primary">def</name>
    <name evidence="3" type="ORF">COV08_02055</name>
</gene>
<keyword evidence="2" id="KW-0648">Protein biosynthesis</keyword>
<feature type="binding site" evidence="2">
    <location>
        <position position="149"/>
    </location>
    <ligand>
        <name>Fe cation</name>
        <dbReference type="ChEBI" id="CHEBI:24875"/>
    </ligand>
</feature>
<reference evidence="3 4" key="1">
    <citation type="submission" date="2017-09" db="EMBL/GenBank/DDBJ databases">
        <title>Depth-based differentiation of microbial function through sediment-hosted aquifers and enrichment of novel symbionts in the deep terrestrial subsurface.</title>
        <authorList>
            <person name="Probst A.J."/>
            <person name="Ladd B."/>
            <person name="Jarett J.K."/>
            <person name="Geller-Mcgrath D.E."/>
            <person name="Sieber C.M."/>
            <person name="Emerson J.B."/>
            <person name="Anantharaman K."/>
            <person name="Thomas B.C."/>
            <person name="Malmstrom R."/>
            <person name="Stieglmeier M."/>
            <person name="Klingl A."/>
            <person name="Woyke T."/>
            <person name="Ryan C.M."/>
            <person name="Banfield J.F."/>
        </authorList>
    </citation>
    <scope>NUCLEOTIDE SEQUENCE [LARGE SCALE GENOMIC DNA]</scope>
    <source>
        <strain evidence="3">CG10_big_fil_rev_8_21_14_0_10_49_38</strain>
    </source>
</reference>
<evidence type="ECO:0000313" key="3">
    <source>
        <dbReference type="EMBL" id="PIR46037.1"/>
    </source>
</evidence>
<accession>A0A2H0RHV1</accession>
<dbReference type="CDD" id="cd00487">
    <property type="entry name" value="Pep_deformylase"/>
    <property type="match status" value="1"/>
</dbReference>
<evidence type="ECO:0000256" key="1">
    <source>
        <dbReference type="ARBA" id="ARBA00010759"/>
    </source>
</evidence>
<feature type="binding site" evidence="2">
    <location>
        <position position="107"/>
    </location>
    <ligand>
        <name>Fe cation</name>
        <dbReference type="ChEBI" id="CHEBI:24875"/>
    </ligand>
</feature>
<dbReference type="PRINTS" id="PR01576">
    <property type="entry name" value="PDEFORMYLASE"/>
</dbReference>
<comment type="function">
    <text evidence="2">Removes the formyl group from the N-terminal Met of newly synthesized proteins. Requires at least a dipeptide for an efficient rate of reaction. N-terminal L-methionine is a prerequisite for activity but the enzyme has broad specificity at other positions.</text>
</comment>
<dbReference type="PANTHER" id="PTHR10458">
    <property type="entry name" value="PEPTIDE DEFORMYLASE"/>
    <property type="match status" value="1"/>
</dbReference>
<dbReference type="GO" id="GO:0006412">
    <property type="term" value="P:translation"/>
    <property type="evidence" value="ECO:0007669"/>
    <property type="project" value="UniProtKB-UniRule"/>
</dbReference>